<dbReference type="STRING" id="439292.Bsel_2320"/>
<dbReference type="RefSeq" id="WP_013173245.1">
    <property type="nucleotide sequence ID" value="NC_014219.1"/>
</dbReference>
<dbReference type="Proteomes" id="UP000000271">
    <property type="component" value="Chromosome"/>
</dbReference>
<organism evidence="2 3">
    <name type="scientific">Bacillus selenitireducens (strain ATCC 700615 / DSM 15326 / MLS10)</name>
    <dbReference type="NCBI Taxonomy" id="439292"/>
    <lineage>
        <taxon>Bacteria</taxon>
        <taxon>Bacillati</taxon>
        <taxon>Bacillota</taxon>
        <taxon>Bacilli</taxon>
        <taxon>Bacillales</taxon>
        <taxon>Bacillaceae</taxon>
        <taxon>Salisediminibacterium</taxon>
    </lineage>
</organism>
<dbReference type="InterPro" id="IPR000361">
    <property type="entry name" value="ATAP_core_dom"/>
</dbReference>
<evidence type="ECO:0000313" key="2">
    <source>
        <dbReference type="EMBL" id="ADH99823.1"/>
    </source>
</evidence>
<gene>
    <name evidence="2" type="ordered locus">Bsel_2320</name>
</gene>
<dbReference type="OrthoDB" id="2361087at2"/>
<evidence type="ECO:0000313" key="3">
    <source>
        <dbReference type="Proteomes" id="UP000000271"/>
    </source>
</evidence>
<sequence length="75" mass="8771">MTNGVTGLYALDHEEDMEGLLEIEKAGTESSFFIESRFEWVLEDDMTIDFDQERHVYRLKSPNMMINPSLTVIKR</sequence>
<name>D6XW69_BACIE</name>
<feature type="domain" description="Core" evidence="1">
    <location>
        <begin position="31"/>
        <end position="73"/>
    </location>
</feature>
<dbReference type="Gene3D" id="2.60.300.12">
    <property type="entry name" value="HesB-like domain"/>
    <property type="match status" value="1"/>
</dbReference>
<dbReference type="SUPFAM" id="SSF89360">
    <property type="entry name" value="HesB-like domain"/>
    <property type="match status" value="1"/>
</dbReference>
<dbReference type="AlphaFoldDB" id="D6XW69"/>
<dbReference type="KEGG" id="bse:Bsel_2320"/>
<dbReference type="EMBL" id="CP001791">
    <property type="protein sequence ID" value="ADH99823.1"/>
    <property type="molecule type" value="Genomic_DNA"/>
</dbReference>
<keyword evidence="3" id="KW-1185">Reference proteome</keyword>
<proteinExistence type="predicted"/>
<evidence type="ECO:0000259" key="1">
    <source>
        <dbReference type="Pfam" id="PF01521"/>
    </source>
</evidence>
<accession>D6XW69</accession>
<dbReference type="InterPro" id="IPR035903">
    <property type="entry name" value="HesB-like_dom_sf"/>
</dbReference>
<protein>
    <recommendedName>
        <fullName evidence="1">Core domain-containing protein</fullName>
    </recommendedName>
</protein>
<reference evidence="2" key="1">
    <citation type="submission" date="2009-10" db="EMBL/GenBank/DDBJ databases">
        <title>Complete sequence of Bacillus selenitireducens MLS10.</title>
        <authorList>
            <consortium name="US DOE Joint Genome Institute"/>
            <person name="Lucas S."/>
            <person name="Copeland A."/>
            <person name="Lapidus A."/>
            <person name="Glavina del Rio T."/>
            <person name="Dalin E."/>
            <person name="Tice H."/>
            <person name="Bruce D."/>
            <person name="Goodwin L."/>
            <person name="Pitluck S."/>
            <person name="Sims D."/>
            <person name="Brettin T."/>
            <person name="Detter J.C."/>
            <person name="Han C."/>
            <person name="Larimer F."/>
            <person name="Land M."/>
            <person name="Hauser L."/>
            <person name="Kyrpides N."/>
            <person name="Ovchinnikova G."/>
            <person name="Stolz J."/>
        </authorList>
    </citation>
    <scope>NUCLEOTIDE SEQUENCE [LARGE SCALE GENOMIC DNA]</scope>
    <source>
        <strain evidence="2">MLS10</strain>
    </source>
</reference>
<dbReference type="HOGENOM" id="CLU_2663393_0_0_9"/>
<dbReference type="Pfam" id="PF01521">
    <property type="entry name" value="Fe-S_biosyn"/>
    <property type="match status" value="1"/>
</dbReference>